<dbReference type="KEGG" id="pdh:B9T62_14150"/>
<evidence type="ECO:0000313" key="2">
    <source>
        <dbReference type="Proteomes" id="UP000249890"/>
    </source>
</evidence>
<proteinExistence type="predicted"/>
<dbReference type="RefSeq" id="WP_087915821.1">
    <property type="nucleotide sequence ID" value="NZ_CP021780.1"/>
</dbReference>
<gene>
    <name evidence="1" type="ORF">B9T62_14150</name>
</gene>
<organism evidence="1 2">
    <name type="scientific">Paenibacillus donghaensis</name>
    <dbReference type="NCBI Taxonomy" id="414771"/>
    <lineage>
        <taxon>Bacteria</taxon>
        <taxon>Bacillati</taxon>
        <taxon>Bacillota</taxon>
        <taxon>Bacilli</taxon>
        <taxon>Bacillales</taxon>
        <taxon>Paenibacillaceae</taxon>
        <taxon>Paenibacillus</taxon>
    </lineage>
</organism>
<accession>A0A2Z2K8V7</accession>
<evidence type="ECO:0000313" key="1">
    <source>
        <dbReference type="EMBL" id="ASA21814.1"/>
    </source>
</evidence>
<dbReference type="EMBL" id="CP021780">
    <property type="protein sequence ID" value="ASA21814.1"/>
    <property type="molecule type" value="Genomic_DNA"/>
</dbReference>
<name>A0A2Z2K8V7_9BACL</name>
<reference evidence="1 2" key="1">
    <citation type="submission" date="2017-06" db="EMBL/GenBank/DDBJ databases">
        <title>Complete genome sequence of Paenibacillus donghaensis KCTC 13049T isolated from East Sea sediment, South Korea.</title>
        <authorList>
            <person name="Jung B.K."/>
            <person name="Hong S.-J."/>
            <person name="Shin J.-H."/>
        </authorList>
    </citation>
    <scope>NUCLEOTIDE SEQUENCE [LARGE SCALE GENOMIC DNA]</scope>
    <source>
        <strain evidence="1 2">KCTC 13049</strain>
    </source>
</reference>
<sequence>MNRVTVKGPAKARITMDENGDMTVVFDGDVNIEIASKENNELKEFFKTSSAPVYINGKRVN</sequence>
<dbReference type="Proteomes" id="UP000249890">
    <property type="component" value="Chromosome"/>
</dbReference>
<protein>
    <submittedName>
        <fullName evidence="1">Uncharacterized protein</fullName>
    </submittedName>
</protein>
<keyword evidence="2" id="KW-1185">Reference proteome</keyword>
<dbReference type="AlphaFoldDB" id="A0A2Z2K8V7"/>